<name>A0ABX5B3Q2_9SPIR</name>
<gene>
    <name evidence="2" type="ORF">DJ52_11905</name>
</gene>
<organism evidence="2 3">
    <name type="scientific">Brachyspira murdochii</name>
    <dbReference type="NCBI Taxonomy" id="84378"/>
    <lineage>
        <taxon>Bacteria</taxon>
        <taxon>Pseudomonadati</taxon>
        <taxon>Spirochaetota</taxon>
        <taxon>Spirochaetia</taxon>
        <taxon>Brachyspirales</taxon>
        <taxon>Brachyspiraceae</taxon>
        <taxon>Brachyspira</taxon>
    </lineage>
</organism>
<proteinExistence type="predicted"/>
<feature type="region of interest" description="Disordered" evidence="1">
    <location>
        <begin position="1"/>
        <end position="25"/>
    </location>
</feature>
<accession>A0ABX5B3Q2</accession>
<comment type="caution">
    <text evidence="2">The sequence shown here is derived from an EMBL/GenBank/DDBJ whole genome shotgun (WGS) entry which is preliminary data.</text>
</comment>
<protein>
    <submittedName>
        <fullName evidence="2">Uncharacterized protein</fullName>
    </submittedName>
</protein>
<dbReference type="RefSeq" id="WP_104618967.1">
    <property type="nucleotide sequence ID" value="NZ_JJMJ01000216.1"/>
</dbReference>
<evidence type="ECO:0000256" key="1">
    <source>
        <dbReference type="SAM" id="MobiDB-lite"/>
    </source>
</evidence>
<reference evidence="2 3" key="1">
    <citation type="submission" date="2014-04" db="EMBL/GenBank/DDBJ databases">
        <title>Whole genome sequence of 'Brachyspira hampsonii' D13-03603F2.</title>
        <authorList>
            <person name="Patterson A.H."/>
            <person name="Chaban B."/>
            <person name="Fernando C."/>
            <person name="Harding J.C."/>
            <person name="Hill J.E."/>
        </authorList>
    </citation>
    <scope>NUCLEOTIDE SEQUENCE [LARGE SCALE GENOMIC DNA]</scope>
    <source>
        <strain evidence="2 3">D13-03603F2</strain>
    </source>
</reference>
<keyword evidence="3" id="KW-1185">Reference proteome</keyword>
<evidence type="ECO:0000313" key="2">
    <source>
        <dbReference type="EMBL" id="PPS21273.1"/>
    </source>
</evidence>
<dbReference type="Proteomes" id="UP000238924">
    <property type="component" value="Unassembled WGS sequence"/>
</dbReference>
<dbReference type="EMBL" id="JJMJ01000216">
    <property type="protein sequence ID" value="PPS21273.1"/>
    <property type="molecule type" value="Genomic_DNA"/>
</dbReference>
<evidence type="ECO:0000313" key="3">
    <source>
        <dbReference type="Proteomes" id="UP000238924"/>
    </source>
</evidence>
<sequence>MNVGEKKIKIGRPLQSKEKGKKNTHSMTFNDDIWESIIKEAKKLSLSASQYIAMIHEKYINNNFF</sequence>